<evidence type="ECO:0000313" key="7">
    <source>
        <dbReference type="EMBL" id="TPE36929.1"/>
    </source>
</evidence>
<dbReference type="Pfam" id="PF18200">
    <property type="entry name" value="Big_11"/>
    <property type="match status" value="2"/>
</dbReference>
<dbReference type="Proteomes" id="UP000315907">
    <property type="component" value="Unassembled WGS sequence"/>
</dbReference>
<feature type="region of interest" description="Disordered" evidence="5">
    <location>
        <begin position="1"/>
        <end position="420"/>
    </location>
</feature>
<feature type="compositionally biased region" description="Polar residues" evidence="5">
    <location>
        <begin position="204"/>
        <end position="214"/>
    </location>
</feature>
<keyword evidence="2" id="KW-0964">Secreted</keyword>
<protein>
    <submittedName>
        <fullName evidence="7">LPXTG cell wall anchor domain-containing protein</fullName>
    </submittedName>
</protein>
<evidence type="ECO:0000256" key="4">
    <source>
        <dbReference type="ARBA" id="ARBA00023088"/>
    </source>
</evidence>
<dbReference type="RefSeq" id="WP_140834734.1">
    <property type="nucleotide sequence ID" value="NZ_VFSH01000021.1"/>
</dbReference>
<feature type="compositionally biased region" description="Polar residues" evidence="5">
    <location>
        <begin position="394"/>
        <end position="420"/>
    </location>
</feature>
<evidence type="ECO:0000313" key="8">
    <source>
        <dbReference type="Proteomes" id="UP000315907"/>
    </source>
</evidence>
<keyword evidence="8" id="KW-1185">Reference proteome</keyword>
<comment type="caution">
    <text evidence="7">The sequence shown here is derived from an EMBL/GenBank/DDBJ whole genome shotgun (WGS) entry which is preliminary data.</text>
</comment>
<evidence type="ECO:0000256" key="1">
    <source>
        <dbReference type="ARBA" id="ARBA00022512"/>
    </source>
</evidence>
<evidence type="ECO:0000259" key="6">
    <source>
        <dbReference type="PROSITE" id="PS50847"/>
    </source>
</evidence>
<organism evidence="7 8">
    <name type="scientific">Streptococcus shenyangsis</name>
    <dbReference type="NCBI Taxonomy" id="2589786"/>
    <lineage>
        <taxon>Bacteria</taxon>
        <taxon>Bacillati</taxon>
        <taxon>Bacillota</taxon>
        <taxon>Bacilli</taxon>
        <taxon>Lactobacillales</taxon>
        <taxon>Streptococcaceae</taxon>
        <taxon>Streptococcus</taxon>
    </lineage>
</organism>
<dbReference type="EMBL" id="VFSH01000021">
    <property type="protein sequence ID" value="TPE36929.1"/>
    <property type="molecule type" value="Genomic_DNA"/>
</dbReference>
<feature type="non-terminal residue" evidence="7">
    <location>
        <position position="1"/>
    </location>
</feature>
<evidence type="ECO:0000256" key="5">
    <source>
        <dbReference type="SAM" id="MobiDB-lite"/>
    </source>
</evidence>
<feature type="compositionally biased region" description="Low complexity" evidence="5">
    <location>
        <begin position="384"/>
        <end position="393"/>
    </location>
</feature>
<evidence type="ECO:0000256" key="3">
    <source>
        <dbReference type="ARBA" id="ARBA00022729"/>
    </source>
</evidence>
<sequence>GGGTYPPGTKVEIPGEDGNTITVEIGKDGSGKVPNDKLPKKAIPGTGTVTEPNKKPSQPVDVTTPARKTPTLDVEQDPKTGDVIVTPKKPDGSTFPPGTTVEIPGENGPITVEIGQDGKGKIPNDKLPKKDVPGTGKITEPGKPAVEVPNVTTPAKVTPETPETEKPGKIEITQQPNGNAIVTPKKPGGGTYPPGTKVEIPGENGTTITVTVGDNGSGEVPNDKLPKKAVPGTGTVTEPNKKPSQPVDVTTPARKTPTVELEQDPKTGDVTVTPKKPDGSTYPPGTKVEIPGKDGNPITVTIGEDGKGKVPNSELPDGKVPGTAKITEPGQPTVEVPDVTTPGKVTPSTPTDTNPVAPVTPDMPVKPDTNGNSGQDKPAPATPTPNAVTPNANQVDTKTTVDNGAKSNDSQNVLPNTGTESNATLASLGLLGLLSGFGLVARKKKED</sequence>
<keyword evidence="3" id="KW-0732">Signal</keyword>
<feature type="compositionally biased region" description="Basic and acidic residues" evidence="5">
    <location>
        <begin position="116"/>
        <end position="132"/>
    </location>
</feature>
<keyword evidence="1" id="KW-0134">Cell wall</keyword>
<feature type="compositionally biased region" description="Basic and acidic residues" evidence="5">
    <location>
        <begin position="25"/>
        <end position="39"/>
    </location>
</feature>
<proteinExistence type="predicted"/>
<gene>
    <name evidence="7" type="ORF">FJR77_10070</name>
</gene>
<name>A0ABY2YDA8_9STRE</name>
<accession>A0ABY2YDA8</accession>
<dbReference type="Pfam" id="PF00746">
    <property type="entry name" value="Gram_pos_anchor"/>
    <property type="match status" value="1"/>
</dbReference>
<feature type="domain" description="Gram-positive cocci surface proteins LPxTG" evidence="6">
    <location>
        <begin position="414"/>
        <end position="447"/>
    </location>
</feature>
<dbReference type="InterPro" id="IPR041339">
    <property type="entry name" value="Ig-like_bac"/>
</dbReference>
<keyword evidence="4" id="KW-0572">Peptidoglycan-anchor</keyword>
<dbReference type="InterPro" id="IPR019931">
    <property type="entry name" value="LPXTG_anchor"/>
</dbReference>
<evidence type="ECO:0000256" key="2">
    <source>
        <dbReference type="ARBA" id="ARBA00022525"/>
    </source>
</evidence>
<dbReference type="NCBIfam" id="TIGR01167">
    <property type="entry name" value="LPXTG_anchor"/>
    <property type="match status" value="1"/>
</dbReference>
<dbReference type="PROSITE" id="PS50847">
    <property type="entry name" value="GRAM_POS_ANCHORING"/>
    <property type="match status" value="1"/>
</dbReference>
<reference evidence="7 8" key="1">
    <citation type="submission" date="2019-06" db="EMBL/GenBank/DDBJ databases">
        <authorList>
            <person name="Xiao C."/>
            <person name="Li X."/>
            <person name="Sun Y."/>
            <person name="Liu D."/>
        </authorList>
    </citation>
    <scope>NUCLEOTIDE SEQUENCE [LARGE SCALE GENOMIC DNA]</scope>
    <source>
        <strain evidence="7 8">D19</strain>
    </source>
</reference>